<dbReference type="RefSeq" id="XP_046005331.1">
    <property type="nucleotide sequence ID" value="XM_046157454.1"/>
</dbReference>
<feature type="region of interest" description="Disordered" evidence="1">
    <location>
        <begin position="167"/>
        <end position="273"/>
    </location>
</feature>
<proteinExistence type="predicted"/>
<evidence type="ECO:0000313" key="2">
    <source>
        <dbReference type="EMBL" id="KAH7014364.1"/>
    </source>
</evidence>
<feature type="compositionally biased region" description="Basic residues" evidence="1">
    <location>
        <begin position="171"/>
        <end position="188"/>
    </location>
</feature>
<evidence type="ECO:0000313" key="3">
    <source>
        <dbReference type="Proteomes" id="UP000756346"/>
    </source>
</evidence>
<accession>A0A9P8XS16</accession>
<dbReference type="EMBL" id="JAGTJQ010000013">
    <property type="protein sequence ID" value="KAH7014364.1"/>
    <property type="molecule type" value="Genomic_DNA"/>
</dbReference>
<dbReference type="AlphaFoldDB" id="A0A9P8XS16"/>
<feature type="compositionally biased region" description="Basic and acidic residues" evidence="1">
    <location>
        <begin position="206"/>
        <end position="217"/>
    </location>
</feature>
<reference evidence="2" key="1">
    <citation type="journal article" date="2021" name="Nat. Commun.">
        <title>Genetic determinants of endophytism in the Arabidopsis root mycobiome.</title>
        <authorList>
            <person name="Mesny F."/>
            <person name="Miyauchi S."/>
            <person name="Thiergart T."/>
            <person name="Pickel B."/>
            <person name="Atanasova L."/>
            <person name="Karlsson M."/>
            <person name="Huettel B."/>
            <person name="Barry K.W."/>
            <person name="Haridas S."/>
            <person name="Chen C."/>
            <person name="Bauer D."/>
            <person name="Andreopoulos W."/>
            <person name="Pangilinan J."/>
            <person name="LaButti K."/>
            <person name="Riley R."/>
            <person name="Lipzen A."/>
            <person name="Clum A."/>
            <person name="Drula E."/>
            <person name="Henrissat B."/>
            <person name="Kohler A."/>
            <person name="Grigoriev I.V."/>
            <person name="Martin F.M."/>
            <person name="Hacquard S."/>
        </authorList>
    </citation>
    <scope>NUCLEOTIDE SEQUENCE</scope>
    <source>
        <strain evidence="2">MPI-CAGE-CH-0230</strain>
    </source>
</reference>
<gene>
    <name evidence="2" type="ORF">B0I36DRAFT_355590</name>
</gene>
<name>A0A9P8XS16_9PEZI</name>
<dbReference type="Proteomes" id="UP000756346">
    <property type="component" value="Unassembled WGS sequence"/>
</dbReference>
<sequence length="273" mass="30171">MLKTRSRVGALEATVVLQDPSRVHYGSAEPVRGHVRLSYIPNTQQQQQQPAADRELFGPCKVHVALQGCLKVDVKPRIGSADLYPEHERVPLFAAAEACIFDGALRLTRDHAGLELPFELRLPAAIGEEEAGQFARKFAYHVQRQRGEQVRSRSAPATAALDDAVRAQAGGRRKQHHRQHQRQRHGRGWQRGDTGRRAVPGVVPARDARDRGGPEGRLRRRAHGRGQRPPGPGMPRRRGPLRATSGQPACARAARAERGRVRGRQGPRSRLAA</sequence>
<organism evidence="2 3">
    <name type="scientific">Microdochium trichocladiopsis</name>
    <dbReference type="NCBI Taxonomy" id="1682393"/>
    <lineage>
        <taxon>Eukaryota</taxon>
        <taxon>Fungi</taxon>
        <taxon>Dikarya</taxon>
        <taxon>Ascomycota</taxon>
        <taxon>Pezizomycotina</taxon>
        <taxon>Sordariomycetes</taxon>
        <taxon>Xylariomycetidae</taxon>
        <taxon>Xylariales</taxon>
        <taxon>Microdochiaceae</taxon>
        <taxon>Microdochium</taxon>
    </lineage>
</organism>
<comment type="caution">
    <text evidence="2">The sequence shown here is derived from an EMBL/GenBank/DDBJ whole genome shotgun (WGS) entry which is preliminary data.</text>
</comment>
<keyword evidence="3" id="KW-1185">Reference proteome</keyword>
<dbReference type="GeneID" id="70187000"/>
<evidence type="ECO:0000256" key="1">
    <source>
        <dbReference type="SAM" id="MobiDB-lite"/>
    </source>
</evidence>
<protein>
    <submittedName>
        <fullName evidence="2">Uncharacterized protein</fullName>
    </submittedName>
</protein>